<accession>A0A7S1SXP5</accession>
<dbReference type="EMBL" id="HBGG01027907">
    <property type="protein sequence ID" value="CAD9212154.1"/>
    <property type="molecule type" value="Transcribed_RNA"/>
</dbReference>
<evidence type="ECO:0000313" key="1">
    <source>
        <dbReference type="EMBL" id="CAD9212154.1"/>
    </source>
</evidence>
<sequence length="201" mass="21683">MGTANSRPEGQAEEQYGSIVALAPSESEVATNRSMLSTLGNMRALGQERHAALRERTDTFSGPGGAQWADVLDAISASDELQLDPNVLLKALQAMESWSLQCSTEISEMQNGVHKDMDSLDHEATQVLHELARIAAGMKRDAAQMESVNQLERQVDKVSTQIEGLLDTHQSILNALENMLPVSHLVQAHSGLSGASFSADM</sequence>
<proteinExistence type="predicted"/>
<gene>
    <name evidence="1" type="ORF">TCHU04912_LOCUS14393</name>
</gene>
<name>A0A7S1SXP5_9CHLO</name>
<protein>
    <submittedName>
        <fullName evidence="1">Uncharacterized protein</fullName>
    </submittedName>
</protein>
<dbReference type="AlphaFoldDB" id="A0A7S1SXP5"/>
<organism evidence="1">
    <name type="scientific">Tetraselmis chuii</name>
    <dbReference type="NCBI Taxonomy" id="63592"/>
    <lineage>
        <taxon>Eukaryota</taxon>
        <taxon>Viridiplantae</taxon>
        <taxon>Chlorophyta</taxon>
        <taxon>core chlorophytes</taxon>
        <taxon>Chlorodendrophyceae</taxon>
        <taxon>Chlorodendrales</taxon>
        <taxon>Chlorodendraceae</taxon>
        <taxon>Tetraselmis</taxon>
    </lineage>
</organism>
<reference evidence="1" key="1">
    <citation type="submission" date="2021-01" db="EMBL/GenBank/DDBJ databases">
        <authorList>
            <person name="Corre E."/>
            <person name="Pelletier E."/>
            <person name="Niang G."/>
            <person name="Scheremetjew M."/>
            <person name="Finn R."/>
            <person name="Kale V."/>
            <person name="Holt S."/>
            <person name="Cochrane G."/>
            <person name="Meng A."/>
            <person name="Brown T."/>
            <person name="Cohen L."/>
        </authorList>
    </citation>
    <scope>NUCLEOTIDE SEQUENCE</scope>
    <source>
        <strain evidence="1">PLY429</strain>
    </source>
</reference>